<gene>
    <name evidence="1" type="ORF">K488DRAFT_85711</name>
</gene>
<reference evidence="1" key="2">
    <citation type="journal article" date="2022" name="New Phytol.">
        <title>Evolutionary transition to the ectomycorrhizal habit in the genomes of a hyperdiverse lineage of mushroom-forming fungi.</title>
        <authorList>
            <person name="Looney B."/>
            <person name="Miyauchi S."/>
            <person name="Morin E."/>
            <person name="Drula E."/>
            <person name="Courty P.E."/>
            <person name="Kohler A."/>
            <person name="Kuo A."/>
            <person name="LaButti K."/>
            <person name="Pangilinan J."/>
            <person name="Lipzen A."/>
            <person name="Riley R."/>
            <person name="Andreopoulos W."/>
            <person name="He G."/>
            <person name="Johnson J."/>
            <person name="Nolan M."/>
            <person name="Tritt A."/>
            <person name="Barry K.W."/>
            <person name="Grigoriev I.V."/>
            <person name="Nagy L.G."/>
            <person name="Hibbett D."/>
            <person name="Henrissat B."/>
            <person name="Matheny P.B."/>
            <person name="Labbe J."/>
            <person name="Martin F.M."/>
        </authorList>
    </citation>
    <scope>NUCLEOTIDE SEQUENCE</scope>
    <source>
        <strain evidence="1">EC-137</strain>
    </source>
</reference>
<dbReference type="EMBL" id="MU273541">
    <property type="protein sequence ID" value="KAI0032605.1"/>
    <property type="molecule type" value="Genomic_DNA"/>
</dbReference>
<protein>
    <submittedName>
        <fullName evidence="1">Uncharacterized protein</fullName>
    </submittedName>
</protein>
<organism evidence="1 2">
    <name type="scientific">Vararia minispora EC-137</name>
    <dbReference type="NCBI Taxonomy" id="1314806"/>
    <lineage>
        <taxon>Eukaryota</taxon>
        <taxon>Fungi</taxon>
        <taxon>Dikarya</taxon>
        <taxon>Basidiomycota</taxon>
        <taxon>Agaricomycotina</taxon>
        <taxon>Agaricomycetes</taxon>
        <taxon>Russulales</taxon>
        <taxon>Lachnocladiaceae</taxon>
        <taxon>Vararia</taxon>
    </lineage>
</organism>
<proteinExistence type="predicted"/>
<accession>A0ACB8QLU7</accession>
<evidence type="ECO:0000313" key="1">
    <source>
        <dbReference type="EMBL" id="KAI0032605.1"/>
    </source>
</evidence>
<dbReference type="Proteomes" id="UP000814128">
    <property type="component" value="Unassembled WGS sequence"/>
</dbReference>
<keyword evidence="2" id="KW-1185">Reference proteome</keyword>
<comment type="caution">
    <text evidence="1">The sequence shown here is derived from an EMBL/GenBank/DDBJ whole genome shotgun (WGS) entry which is preliminary data.</text>
</comment>
<name>A0ACB8QLU7_9AGAM</name>
<sequence length="664" mass="73382">MTDFVRRLVSGNRTRFRDAELDLELDLTYITDNIIVMGYPAIGVEGFYRNRREDAKKFLDTRHGSNYWVFNFCPMRENTYDASVFHGRVSRYPFPDHHAPPLAILALTAREMRLWLDGSHERVAVLHCKAGKGRSGTLACAYLLTLDDELFAPQLERNYSKKELEKLKKPIAPPSSVQQPSVTGHAGPSRREETIEQSWEKKEWATERVKELINEMPADDAPMPPTQDPDTDMNGEALGASASTTSLPGSSISVSSPQTNMSTDPQKLAKKTQANGVDVHGSGKDTPATTTQDTATRTQVAQVLDGPHVTSLVSKSTITSTLPSSTISKGAKDLASVLDFHTSRRIKPNPSSPFSSSPPSSSSSGGEEKATKPQEVEHPGPPPKQGRAQGVSISSQRRFLWYWSLVLANEAPEGFWPPLPYPPTAPDYDPQPLCTHVRVVNMKVCMRGANSIATGAVKAATILLGHFGDSKETRNPADVWVSLARYEDKFVDTLERWERWGRERGVGVPGRRRADSDEMPATNSTRRQNIHSLFKDGVWDDKKMVRSFARLIPREGKQAVKGKVVTEILAPEAEVTIDANREVRFKLYMGKIFMAWMWLIPAFHLPGLSADGAYDPITLVFTKADLDFPIGLGASLVDVAVTLQRVHPSWEAPSSPCASSGHEE</sequence>
<reference evidence="1" key="1">
    <citation type="submission" date="2021-02" db="EMBL/GenBank/DDBJ databases">
        <authorList>
            <consortium name="DOE Joint Genome Institute"/>
            <person name="Ahrendt S."/>
            <person name="Looney B.P."/>
            <person name="Miyauchi S."/>
            <person name="Morin E."/>
            <person name="Drula E."/>
            <person name="Courty P.E."/>
            <person name="Chicoki N."/>
            <person name="Fauchery L."/>
            <person name="Kohler A."/>
            <person name="Kuo A."/>
            <person name="Labutti K."/>
            <person name="Pangilinan J."/>
            <person name="Lipzen A."/>
            <person name="Riley R."/>
            <person name="Andreopoulos W."/>
            <person name="He G."/>
            <person name="Johnson J."/>
            <person name="Barry K.W."/>
            <person name="Grigoriev I.V."/>
            <person name="Nagy L."/>
            <person name="Hibbett D."/>
            <person name="Henrissat B."/>
            <person name="Matheny P.B."/>
            <person name="Labbe J."/>
            <person name="Martin F."/>
        </authorList>
    </citation>
    <scope>NUCLEOTIDE SEQUENCE</scope>
    <source>
        <strain evidence="1">EC-137</strain>
    </source>
</reference>
<evidence type="ECO:0000313" key="2">
    <source>
        <dbReference type="Proteomes" id="UP000814128"/>
    </source>
</evidence>